<name>A0A6A5Y5E6_9PLEO</name>
<keyword evidence="2" id="KW-1185">Reference proteome</keyword>
<dbReference type="EMBL" id="ML978067">
    <property type="protein sequence ID" value="KAF2019764.1"/>
    <property type="molecule type" value="Genomic_DNA"/>
</dbReference>
<dbReference type="GeneID" id="54284599"/>
<reference evidence="1" key="1">
    <citation type="journal article" date="2020" name="Stud. Mycol.">
        <title>101 Dothideomycetes genomes: a test case for predicting lifestyles and emergence of pathogens.</title>
        <authorList>
            <person name="Haridas S."/>
            <person name="Albert R."/>
            <person name="Binder M."/>
            <person name="Bloem J."/>
            <person name="Labutti K."/>
            <person name="Salamov A."/>
            <person name="Andreopoulos B."/>
            <person name="Baker S."/>
            <person name="Barry K."/>
            <person name="Bills G."/>
            <person name="Bluhm B."/>
            <person name="Cannon C."/>
            <person name="Castanera R."/>
            <person name="Culley D."/>
            <person name="Daum C."/>
            <person name="Ezra D."/>
            <person name="Gonzalez J."/>
            <person name="Henrissat B."/>
            <person name="Kuo A."/>
            <person name="Liang C."/>
            <person name="Lipzen A."/>
            <person name="Lutzoni F."/>
            <person name="Magnuson J."/>
            <person name="Mondo S."/>
            <person name="Nolan M."/>
            <person name="Ohm R."/>
            <person name="Pangilinan J."/>
            <person name="Park H.-J."/>
            <person name="Ramirez L."/>
            <person name="Alfaro M."/>
            <person name="Sun H."/>
            <person name="Tritt A."/>
            <person name="Yoshinaga Y."/>
            <person name="Zwiers L.-H."/>
            <person name="Turgeon B."/>
            <person name="Goodwin S."/>
            <person name="Spatafora J."/>
            <person name="Crous P."/>
            <person name="Grigoriev I."/>
        </authorList>
    </citation>
    <scope>NUCLEOTIDE SEQUENCE</scope>
    <source>
        <strain evidence="1">CBS 175.79</strain>
    </source>
</reference>
<evidence type="ECO:0000313" key="2">
    <source>
        <dbReference type="Proteomes" id="UP000799778"/>
    </source>
</evidence>
<dbReference type="Proteomes" id="UP000799778">
    <property type="component" value="Unassembled WGS sequence"/>
</dbReference>
<evidence type="ECO:0000313" key="1">
    <source>
        <dbReference type="EMBL" id="KAF2019764.1"/>
    </source>
</evidence>
<accession>A0A6A5Y5E6</accession>
<dbReference type="AlphaFoldDB" id="A0A6A5Y5E6"/>
<proteinExistence type="predicted"/>
<sequence length="92" mass="10728">MERDEFLRLYAHTLALMTPYIRFRTPMRVSGSTKRRSLRRHTQPCSCVLILYTTPYFNSRVCVPGERKDAIFEERTLRDGVTMLCAMAHVSA</sequence>
<gene>
    <name evidence="1" type="ORF">BU24DRAFT_419386</name>
</gene>
<protein>
    <submittedName>
        <fullName evidence="1">Uncharacterized protein</fullName>
    </submittedName>
</protein>
<organism evidence="1 2">
    <name type="scientific">Aaosphaeria arxii CBS 175.79</name>
    <dbReference type="NCBI Taxonomy" id="1450172"/>
    <lineage>
        <taxon>Eukaryota</taxon>
        <taxon>Fungi</taxon>
        <taxon>Dikarya</taxon>
        <taxon>Ascomycota</taxon>
        <taxon>Pezizomycotina</taxon>
        <taxon>Dothideomycetes</taxon>
        <taxon>Pleosporomycetidae</taxon>
        <taxon>Pleosporales</taxon>
        <taxon>Pleosporales incertae sedis</taxon>
        <taxon>Aaosphaeria</taxon>
    </lineage>
</organism>
<dbReference type="RefSeq" id="XP_033388103.1">
    <property type="nucleotide sequence ID" value="XM_033527202.1"/>
</dbReference>